<evidence type="ECO:0000313" key="3">
    <source>
        <dbReference type="EMBL" id="KAF9476021.1"/>
    </source>
</evidence>
<organism evidence="3 4">
    <name type="scientific">Pholiota conissans</name>
    <dbReference type="NCBI Taxonomy" id="109636"/>
    <lineage>
        <taxon>Eukaryota</taxon>
        <taxon>Fungi</taxon>
        <taxon>Dikarya</taxon>
        <taxon>Basidiomycota</taxon>
        <taxon>Agaricomycotina</taxon>
        <taxon>Agaricomycetes</taxon>
        <taxon>Agaricomycetidae</taxon>
        <taxon>Agaricales</taxon>
        <taxon>Agaricineae</taxon>
        <taxon>Strophariaceae</taxon>
        <taxon>Pholiota</taxon>
    </lineage>
</organism>
<evidence type="ECO:0000256" key="1">
    <source>
        <dbReference type="SAM" id="Coils"/>
    </source>
</evidence>
<dbReference type="EMBL" id="MU155310">
    <property type="protein sequence ID" value="KAF9476021.1"/>
    <property type="molecule type" value="Genomic_DNA"/>
</dbReference>
<gene>
    <name evidence="3" type="ORF">BDN70DRAFT_839935</name>
</gene>
<name>A0A9P5YVQ8_9AGAR</name>
<feature type="coiled-coil region" evidence="1">
    <location>
        <begin position="40"/>
        <end position="118"/>
    </location>
</feature>
<keyword evidence="1" id="KW-0175">Coiled coil</keyword>
<proteinExistence type="predicted"/>
<dbReference type="OrthoDB" id="3363533at2759"/>
<protein>
    <submittedName>
        <fullName evidence="3">Uncharacterized protein</fullName>
    </submittedName>
</protein>
<feature type="compositionally biased region" description="Low complexity" evidence="2">
    <location>
        <begin position="236"/>
        <end position="247"/>
    </location>
</feature>
<feature type="region of interest" description="Disordered" evidence="2">
    <location>
        <begin position="153"/>
        <end position="193"/>
    </location>
</feature>
<accession>A0A9P5YVQ8</accession>
<feature type="compositionally biased region" description="Polar residues" evidence="2">
    <location>
        <begin position="157"/>
        <end position="184"/>
    </location>
</feature>
<sequence>MRRAQSVRHYARPSLALAADDLGILREGDESNEDVLRKQLLEKDRECDKLQMTIQALQEQLAQRPPIEKIQELEMEYKNLELILVGTQRENEKSMAQIEQAKQREKMLERELTRLAGDNWRASLEIPPPAGSLAARSAHQRSNTISSPISFAFARGSPTSSPRPDSIASSIHVQRADSPSPQRSGESEAQRAAATAQIEQIRMLVLGMDQRLDIREERLAKTLEKAENEGKRFESAMAAATAAGVKT</sequence>
<keyword evidence="4" id="KW-1185">Reference proteome</keyword>
<reference evidence="3" key="1">
    <citation type="submission" date="2020-11" db="EMBL/GenBank/DDBJ databases">
        <authorList>
            <consortium name="DOE Joint Genome Institute"/>
            <person name="Ahrendt S."/>
            <person name="Riley R."/>
            <person name="Andreopoulos W."/>
            <person name="Labutti K."/>
            <person name="Pangilinan J."/>
            <person name="Ruiz-Duenas F.J."/>
            <person name="Barrasa J.M."/>
            <person name="Sanchez-Garcia M."/>
            <person name="Camarero S."/>
            <person name="Miyauchi S."/>
            <person name="Serrano A."/>
            <person name="Linde D."/>
            <person name="Babiker R."/>
            <person name="Drula E."/>
            <person name="Ayuso-Fernandez I."/>
            <person name="Pacheco R."/>
            <person name="Padilla G."/>
            <person name="Ferreira P."/>
            <person name="Barriuso J."/>
            <person name="Kellner H."/>
            <person name="Castanera R."/>
            <person name="Alfaro M."/>
            <person name="Ramirez L."/>
            <person name="Pisabarro A.G."/>
            <person name="Kuo A."/>
            <person name="Tritt A."/>
            <person name="Lipzen A."/>
            <person name="He G."/>
            <person name="Yan M."/>
            <person name="Ng V."/>
            <person name="Cullen D."/>
            <person name="Martin F."/>
            <person name="Rosso M.-N."/>
            <person name="Henrissat B."/>
            <person name="Hibbett D."/>
            <person name="Martinez A.T."/>
            <person name="Grigoriev I.V."/>
        </authorList>
    </citation>
    <scope>NUCLEOTIDE SEQUENCE</scope>
    <source>
        <strain evidence="3">CIRM-BRFM 674</strain>
    </source>
</reference>
<feature type="region of interest" description="Disordered" evidence="2">
    <location>
        <begin position="226"/>
        <end position="247"/>
    </location>
</feature>
<dbReference type="Proteomes" id="UP000807469">
    <property type="component" value="Unassembled WGS sequence"/>
</dbReference>
<comment type="caution">
    <text evidence="3">The sequence shown here is derived from an EMBL/GenBank/DDBJ whole genome shotgun (WGS) entry which is preliminary data.</text>
</comment>
<dbReference type="AlphaFoldDB" id="A0A9P5YVQ8"/>
<evidence type="ECO:0000256" key="2">
    <source>
        <dbReference type="SAM" id="MobiDB-lite"/>
    </source>
</evidence>
<evidence type="ECO:0000313" key="4">
    <source>
        <dbReference type="Proteomes" id="UP000807469"/>
    </source>
</evidence>